<feature type="region of interest" description="Disordered" evidence="1">
    <location>
        <begin position="1"/>
        <end position="82"/>
    </location>
</feature>
<name>A0A1D8ERZ9_9CAUD</name>
<feature type="compositionally biased region" description="Low complexity" evidence="1">
    <location>
        <begin position="23"/>
        <end position="32"/>
    </location>
</feature>
<feature type="compositionally biased region" description="Polar residues" evidence="1">
    <location>
        <begin position="10"/>
        <end position="22"/>
    </location>
</feature>
<evidence type="ECO:0000313" key="3">
    <source>
        <dbReference type="Proteomes" id="UP000225924"/>
    </source>
</evidence>
<feature type="compositionally biased region" description="Gly residues" evidence="1">
    <location>
        <begin position="73"/>
        <end position="82"/>
    </location>
</feature>
<organism evidence="2 3">
    <name type="scientific">Mycobacterium phage TBond007</name>
    <dbReference type="NCBI Taxonomy" id="1897424"/>
    <lineage>
        <taxon>Viruses</taxon>
        <taxon>Duplodnaviria</taxon>
        <taxon>Heunggongvirae</taxon>
        <taxon>Uroviricota</taxon>
        <taxon>Caudoviricetes</taxon>
        <taxon>Weiservirinae</taxon>
        <taxon>Keshuvirus</taxon>
        <taxon>Keshuvirus pixie</taxon>
    </lineage>
</organism>
<evidence type="ECO:0000256" key="1">
    <source>
        <dbReference type="SAM" id="MobiDB-lite"/>
    </source>
</evidence>
<sequence length="82" mass="8763">MAWGRFHSWPNPSRSPGGTRSQRPGGARSGLRLARRRDPDSGVTPYAITVAASLRGWSPASKPQAHASEVERSGGGLKRPTN</sequence>
<dbReference type="EMBL" id="KX683428">
    <property type="protein sequence ID" value="AOT23835.1"/>
    <property type="molecule type" value="Genomic_DNA"/>
</dbReference>
<gene>
    <name evidence="2" type="ORF">SEA_TBOND007_94</name>
</gene>
<evidence type="ECO:0000313" key="2">
    <source>
        <dbReference type="EMBL" id="AOT23835.1"/>
    </source>
</evidence>
<proteinExistence type="predicted"/>
<reference evidence="2 3" key="1">
    <citation type="submission" date="2016-08" db="EMBL/GenBank/DDBJ databases">
        <authorList>
            <person name="Ahmed F."/>
            <person name="Bandayrel A."/>
            <person name="Anderson R."/>
            <person name="Medellin R."/>
            <person name="Mendez A."/>
            <person name="Mendoza F."/>
            <person name="Morales A."/>
            <person name="Perez T."/>
            <person name="Ramos J."/>
            <person name="Vu K."/>
            <person name="Sadana R."/>
            <person name="Saha S."/>
            <person name="Ball S.L."/>
            <person name="Garlena R.A."/>
            <person name="Russell D.A."/>
            <person name="Pope W.H."/>
            <person name="Jacobs-Sera D."/>
            <person name="Hendrix R.W."/>
            <person name="Hatfull G.F."/>
        </authorList>
    </citation>
    <scope>NUCLEOTIDE SEQUENCE [LARGE SCALE GENOMIC DNA]</scope>
</reference>
<accession>A0A1D8ERZ9</accession>
<dbReference type="Proteomes" id="UP000225924">
    <property type="component" value="Segment"/>
</dbReference>
<protein>
    <submittedName>
        <fullName evidence="2">Uncharacterized protein</fullName>
    </submittedName>
</protein>